<dbReference type="InterPro" id="IPR057366">
    <property type="entry name" value="TRPM-like"/>
</dbReference>
<evidence type="ECO:0000259" key="9">
    <source>
        <dbReference type="Pfam" id="PF25508"/>
    </source>
</evidence>
<keyword evidence="6" id="KW-0175">Coiled coil</keyword>
<evidence type="ECO:0000256" key="6">
    <source>
        <dbReference type="ARBA" id="ARBA00023054"/>
    </source>
</evidence>
<evidence type="ECO:0000313" key="10">
    <source>
        <dbReference type="EMBL" id="EKC25784.1"/>
    </source>
</evidence>
<dbReference type="AlphaFoldDB" id="K1Q319"/>
<dbReference type="InterPro" id="IPR024461">
    <property type="entry name" value="CCDC90-like"/>
</dbReference>
<organism evidence="10">
    <name type="scientific">Magallana gigas</name>
    <name type="common">Pacific oyster</name>
    <name type="synonym">Crassostrea gigas</name>
    <dbReference type="NCBI Taxonomy" id="29159"/>
    <lineage>
        <taxon>Eukaryota</taxon>
        <taxon>Metazoa</taxon>
        <taxon>Spiralia</taxon>
        <taxon>Lophotrochozoa</taxon>
        <taxon>Mollusca</taxon>
        <taxon>Bivalvia</taxon>
        <taxon>Autobranchia</taxon>
        <taxon>Pteriomorphia</taxon>
        <taxon>Ostreida</taxon>
        <taxon>Ostreoidea</taxon>
        <taxon>Ostreidae</taxon>
        <taxon>Magallana</taxon>
    </lineage>
</organism>
<dbReference type="GO" id="GO:0099604">
    <property type="term" value="F:ligand-gated calcium channel activity"/>
    <property type="evidence" value="ECO:0007669"/>
    <property type="project" value="TreeGrafter"/>
</dbReference>
<evidence type="ECO:0000256" key="2">
    <source>
        <dbReference type="ARBA" id="ARBA00004173"/>
    </source>
</evidence>
<dbReference type="GO" id="GO:0005739">
    <property type="term" value="C:mitochondrion"/>
    <property type="evidence" value="ECO:0007669"/>
    <property type="project" value="UniProtKB-SubCell"/>
</dbReference>
<keyword evidence="5" id="KW-1133">Transmembrane helix</keyword>
<evidence type="ECO:0000256" key="8">
    <source>
        <dbReference type="ARBA" id="ARBA00023136"/>
    </source>
</evidence>
<name>K1Q319_MAGGI</name>
<dbReference type="InterPro" id="IPR050927">
    <property type="entry name" value="TRPM"/>
</dbReference>
<keyword evidence="7" id="KW-0496">Mitochondrion</keyword>
<comment type="similarity">
    <text evidence="3">Belongs to the CCDC90 family.</text>
</comment>
<evidence type="ECO:0000256" key="1">
    <source>
        <dbReference type="ARBA" id="ARBA00004141"/>
    </source>
</evidence>
<dbReference type="EMBL" id="JH815874">
    <property type="protein sequence ID" value="EKC25784.1"/>
    <property type="molecule type" value="Genomic_DNA"/>
</dbReference>
<dbReference type="InParanoid" id="K1Q319"/>
<keyword evidence="4" id="KW-0812">Transmembrane</keyword>
<dbReference type="PANTHER" id="PTHR13800">
    <property type="entry name" value="TRANSIENT RECEPTOR POTENTIAL CATION CHANNEL, SUBFAMILY M, MEMBER 6"/>
    <property type="match status" value="1"/>
</dbReference>
<feature type="domain" description="TRPM-like" evidence="9">
    <location>
        <begin position="89"/>
        <end position="146"/>
    </location>
</feature>
<dbReference type="GO" id="GO:0005886">
    <property type="term" value="C:plasma membrane"/>
    <property type="evidence" value="ECO:0007669"/>
    <property type="project" value="TreeGrafter"/>
</dbReference>
<dbReference type="Pfam" id="PF07798">
    <property type="entry name" value="CCDC90-like"/>
    <property type="match status" value="1"/>
</dbReference>
<sequence>MSTSFLAANKDQEFDQLKLALAWNRIDIAKSEIFTEDKIWPPGSLHEILYSAIKQDRVDFVDLFLDCGTSLKDFLTTERLLMLYIGSNRKKESKLPFEDLFLWSVLMNRQDMAKLFWRQGKDATAYALLAFGILNAMATKTDDTELHVGYDELLPEELGFVNNVINKYFVEYFPRSINTSATLRELGYYEKQIYTTHPWLVRLYLHCPPNLVLSGIKLQCPNETEKAKFIAAARRGDITWHAGPMNMYMETMDPMMVGFGVQLSIDLDKELGIKRKYRTLSQRDVPAMTQAVLPILTDLGIEAVSVGVNTVTAPPAVPPIFNWKFKNSSVIGIWHPGGYPENPGPNPAKPYGLSRRDCAMFPGFDHALCFAFRTDNSGPPMDYEEVLGYYEIARSQFPGADVQSSSLEAFVEALMPYKSKLPVITKEFGDTWIQGSASDPRKVAEMRAVFRARTKCLQSESGCSLSDPRFYNASVFFLKHGEHTWGLSSVFDSHHWSNDAFYPVMSNLSYGFVNGTLSWQEQRNFTNLGLEALGNHTLATEIVHQLGLIQAKKPNMSGFDNVGTPSEIQKCSNGFEFQFDSKGSLIHLKDPASQNVWADNTHRLGAFVYQTLNQTDFDFFNRNYPYSPRFQLGIGKPNISEANATSGYWDVSMQDLFKSKEGCSFILHLQMSDPTSMSNYGAPAVIYVKYTGNVVSKQMSSIDVELQWFQKPPTRMPESIYFMFRPISNPKLSWKLHKVGQFIDPLNVILNGSQILHAVDKGVYYTDSRNQGLSIDSPDVAVVNVLTPGSRPSVIPVPLKPIKAVDGMAFNLFNNVWDVNFIFWYPFEKRDVNQKHQKAFISFQPSSTNGNVHSLWIVTRIIQPPVRLYCTSKPPDVSEIRNINPLGNIQSKVYYFDTLAVVQKLMKEGFDEKQAMAIKDIVQEVLHSSIDHQTKVLVTKAQLEITTQQMMTHLNSVKKDLVILEKSEFSMLRSETEHAENEKNLQMLRNKIETDVANVRTLFESYKNDVFRYSIATALTAGATN</sequence>
<comment type="subcellular location">
    <subcellularLocation>
        <location evidence="1">Membrane</location>
        <topology evidence="1">Multi-pass membrane protein</topology>
    </subcellularLocation>
    <subcellularLocation>
        <location evidence="2">Mitochondrion</location>
    </subcellularLocation>
</comment>
<gene>
    <name evidence="10" type="ORF">CGI_10017770</name>
</gene>
<feature type="domain" description="TRPM-like" evidence="9">
    <location>
        <begin position="32"/>
        <end position="85"/>
    </location>
</feature>
<dbReference type="InterPro" id="IPR032482">
    <property type="entry name" value="DUF5054"/>
</dbReference>
<evidence type="ECO:0000256" key="7">
    <source>
        <dbReference type="ARBA" id="ARBA00023128"/>
    </source>
</evidence>
<dbReference type="Pfam" id="PF25508">
    <property type="entry name" value="TRPM2"/>
    <property type="match status" value="2"/>
</dbReference>
<evidence type="ECO:0000256" key="4">
    <source>
        <dbReference type="ARBA" id="ARBA00022692"/>
    </source>
</evidence>
<dbReference type="Gene3D" id="1.20.5.340">
    <property type="match status" value="1"/>
</dbReference>
<keyword evidence="8" id="KW-0472">Membrane</keyword>
<evidence type="ECO:0000256" key="3">
    <source>
        <dbReference type="ARBA" id="ARBA00007224"/>
    </source>
</evidence>
<dbReference type="Pfam" id="PF16477">
    <property type="entry name" value="DUF5054"/>
    <property type="match status" value="1"/>
</dbReference>
<dbReference type="PANTHER" id="PTHR13800:SF12">
    <property type="entry name" value="TRANSIENT RECEPTOR POTENTIAL CATION CHANNEL SUBFAMILY M MEMBER-LIKE 2"/>
    <property type="match status" value="1"/>
</dbReference>
<dbReference type="HOGENOM" id="CLU_295301_0_0_1"/>
<proteinExistence type="inferred from homology"/>
<reference evidence="10" key="1">
    <citation type="journal article" date="2012" name="Nature">
        <title>The oyster genome reveals stress adaptation and complexity of shell formation.</title>
        <authorList>
            <person name="Zhang G."/>
            <person name="Fang X."/>
            <person name="Guo X."/>
            <person name="Li L."/>
            <person name="Luo R."/>
            <person name="Xu F."/>
            <person name="Yang P."/>
            <person name="Zhang L."/>
            <person name="Wang X."/>
            <person name="Qi H."/>
            <person name="Xiong Z."/>
            <person name="Que H."/>
            <person name="Xie Y."/>
            <person name="Holland P.W."/>
            <person name="Paps J."/>
            <person name="Zhu Y."/>
            <person name="Wu F."/>
            <person name="Chen Y."/>
            <person name="Wang J."/>
            <person name="Peng C."/>
            <person name="Meng J."/>
            <person name="Yang L."/>
            <person name="Liu J."/>
            <person name="Wen B."/>
            <person name="Zhang N."/>
            <person name="Huang Z."/>
            <person name="Zhu Q."/>
            <person name="Feng Y."/>
            <person name="Mount A."/>
            <person name="Hedgecock D."/>
            <person name="Xu Z."/>
            <person name="Liu Y."/>
            <person name="Domazet-Loso T."/>
            <person name="Du Y."/>
            <person name="Sun X."/>
            <person name="Zhang S."/>
            <person name="Liu B."/>
            <person name="Cheng P."/>
            <person name="Jiang X."/>
            <person name="Li J."/>
            <person name="Fan D."/>
            <person name="Wang W."/>
            <person name="Fu W."/>
            <person name="Wang T."/>
            <person name="Wang B."/>
            <person name="Zhang J."/>
            <person name="Peng Z."/>
            <person name="Li Y."/>
            <person name="Li N."/>
            <person name="Wang J."/>
            <person name="Chen M."/>
            <person name="He Y."/>
            <person name="Tan F."/>
            <person name="Song X."/>
            <person name="Zheng Q."/>
            <person name="Huang R."/>
            <person name="Yang H."/>
            <person name="Du X."/>
            <person name="Chen L."/>
            <person name="Yang M."/>
            <person name="Gaffney P.M."/>
            <person name="Wang S."/>
            <person name="Luo L."/>
            <person name="She Z."/>
            <person name="Ming Y."/>
            <person name="Huang W."/>
            <person name="Zhang S."/>
            <person name="Huang B."/>
            <person name="Zhang Y."/>
            <person name="Qu T."/>
            <person name="Ni P."/>
            <person name="Miao G."/>
            <person name="Wang J."/>
            <person name="Wang Q."/>
            <person name="Steinberg C.E."/>
            <person name="Wang H."/>
            <person name="Li N."/>
            <person name="Qian L."/>
            <person name="Zhang G."/>
            <person name="Li Y."/>
            <person name="Yang H."/>
            <person name="Liu X."/>
            <person name="Wang J."/>
            <person name="Yin Y."/>
            <person name="Wang J."/>
        </authorList>
    </citation>
    <scope>NUCLEOTIDE SEQUENCE [LARGE SCALE GENOMIC DNA]</scope>
    <source>
        <strain evidence="10">05x7-T-G4-1.051#20</strain>
    </source>
</reference>
<evidence type="ECO:0000256" key="5">
    <source>
        <dbReference type="ARBA" id="ARBA00022989"/>
    </source>
</evidence>
<accession>K1Q319</accession>
<protein>
    <submittedName>
        <fullName evidence="10">Coiled-coil domain-containing protein 90B, mitochondrial</fullName>
    </submittedName>
</protein>